<dbReference type="AlphaFoldDB" id="A0A8J3XLI0"/>
<protein>
    <submittedName>
        <fullName evidence="1">Uncharacterized protein</fullName>
    </submittedName>
</protein>
<evidence type="ECO:0000313" key="1">
    <source>
        <dbReference type="EMBL" id="GII45619.1"/>
    </source>
</evidence>
<proteinExistence type="predicted"/>
<dbReference type="EMBL" id="BOOQ01000010">
    <property type="protein sequence ID" value="GII45619.1"/>
    <property type="molecule type" value="Genomic_DNA"/>
</dbReference>
<keyword evidence="2" id="KW-1185">Reference proteome</keyword>
<evidence type="ECO:0000313" key="2">
    <source>
        <dbReference type="Proteomes" id="UP000644610"/>
    </source>
</evidence>
<reference evidence="1" key="1">
    <citation type="submission" date="2021-01" db="EMBL/GenBank/DDBJ databases">
        <title>Whole genome shotgun sequence of Planotetraspora silvatica NBRC 100141.</title>
        <authorList>
            <person name="Komaki H."/>
            <person name="Tamura T."/>
        </authorList>
    </citation>
    <scope>NUCLEOTIDE SEQUENCE</scope>
    <source>
        <strain evidence="1">NBRC 100141</strain>
    </source>
</reference>
<accession>A0A8J3XLI0</accession>
<dbReference type="Proteomes" id="UP000644610">
    <property type="component" value="Unassembled WGS sequence"/>
</dbReference>
<gene>
    <name evidence="1" type="ORF">Psi02_20430</name>
</gene>
<organism evidence="1 2">
    <name type="scientific">Planotetraspora silvatica</name>
    <dbReference type="NCBI Taxonomy" id="234614"/>
    <lineage>
        <taxon>Bacteria</taxon>
        <taxon>Bacillati</taxon>
        <taxon>Actinomycetota</taxon>
        <taxon>Actinomycetes</taxon>
        <taxon>Streptosporangiales</taxon>
        <taxon>Streptosporangiaceae</taxon>
        <taxon>Planotetraspora</taxon>
    </lineage>
</organism>
<name>A0A8J3XLI0_9ACTN</name>
<sequence length="143" mass="15750">MLGTLFGSFSTYLFQQRTARRAEAGARQEWLRRERVAAYSEFAAALTELKRAIVAVWLNQSDAAAHKQLLADADRVGALAETARFRLRLLSGRPEPLADTAFTHIDALRHASGADELKIRETEFESAVSAFVTAASERLLGGE</sequence>
<comment type="caution">
    <text evidence="1">The sequence shown here is derived from an EMBL/GenBank/DDBJ whole genome shotgun (WGS) entry which is preliminary data.</text>
</comment>